<protein>
    <recommendedName>
        <fullName evidence="1">VWA-like domain-containing protein</fullName>
    </recommendedName>
</protein>
<keyword evidence="3" id="KW-1185">Reference proteome</keyword>
<dbReference type="PANTHER" id="PTHR38730">
    <property type="entry name" value="SLL7028 PROTEIN"/>
    <property type="match status" value="1"/>
</dbReference>
<reference evidence="2" key="1">
    <citation type="submission" date="2021-01" db="EMBL/GenBank/DDBJ databases">
        <title>Whole genome shotgun sequence of Actinoplanes siamensis NBRC 109076.</title>
        <authorList>
            <person name="Komaki H."/>
            <person name="Tamura T."/>
        </authorList>
    </citation>
    <scope>NUCLEOTIDE SEQUENCE</scope>
    <source>
        <strain evidence="2">NBRC 109076</strain>
    </source>
</reference>
<name>A0A919TMP4_9ACTN</name>
<evidence type="ECO:0000313" key="3">
    <source>
        <dbReference type="Proteomes" id="UP000629619"/>
    </source>
</evidence>
<gene>
    <name evidence="2" type="ORF">Asi03nite_60940</name>
</gene>
<dbReference type="Proteomes" id="UP000629619">
    <property type="component" value="Unassembled WGS sequence"/>
</dbReference>
<dbReference type="AlphaFoldDB" id="A0A919TMP4"/>
<dbReference type="InterPro" id="IPR036465">
    <property type="entry name" value="vWFA_dom_sf"/>
</dbReference>
<dbReference type="PANTHER" id="PTHR38730:SF1">
    <property type="entry name" value="SLL7028 PROTEIN"/>
    <property type="match status" value="1"/>
</dbReference>
<sequence length="85" mass="8872">MHAVRRVGSVGEVELAGGGGTDMRVGIAHALSARPKPSIVVVLTDGYTPWPDAAPGSVRVVAGLVGRRAPEPPPWIETIRIPETL</sequence>
<dbReference type="Pfam" id="PF09967">
    <property type="entry name" value="DUF2201"/>
    <property type="match status" value="1"/>
</dbReference>
<comment type="caution">
    <text evidence="2">The sequence shown here is derived from an EMBL/GenBank/DDBJ whole genome shotgun (WGS) entry which is preliminary data.</text>
</comment>
<feature type="domain" description="VWA-like" evidence="1">
    <location>
        <begin position="8"/>
        <end position="81"/>
    </location>
</feature>
<evidence type="ECO:0000259" key="1">
    <source>
        <dbReference type="Pfam" id="PF09967"/>
    </source>
</evidence>
<organism evidence="2 3">
    <name type="scientific">Actinoplanes siamensis</name>
    <dbReference type="NCBI Taxonomy" id="1223317"/>
    <lineage>
        <taxon>Bacteria</taxon>
        <taxon>Bacillati</taxon>
        <taxon>Actinomycetota</taxon>
        <taxon>Actinomycetes</taxon>
        <taxon>Micromonosporales</taxon>
        <taxon>Micromonosporaceae</taxon>
        <taxon>Actinoplanes</taxon>
    </lineage>
</organism>
<evidence type="ECO:0000313" key="2">
    <source>
        <dbReference type="EMBL" id="GIF08556.1"/>
    </source>
</evidence>
<dbReference type="InterPro" id="IPR018698">
    <property type="entry name" value="VWA-like_dom"/>
</dbReference>
<dbReference type="SUPFAM" id="SSF53300">
    <property type="entry name" value="vWA-like"/>
    <property type="match status" value="1"/>
</dbReference>
<proteinExistence type="predicted"/>
<dbReference type="EMBL" id="BOMW01000065">
    <property type="protein sequence ID" value="GIF08556.1"/>
    <property type="molecule type" value="Genomic_DNA"/>
</dbReference>
<accession>A0A919TMP4</accession>